<gene>
    <name evidence="7" type="primary">ybeY</name>
    <name evidence="8" type="ORF">AWE51_07775</name>
</gene>
<dbReference type="InterPro" id="IPR023091">
    <property type="entry name" value="MetalPrtase_cat_dom_sf_prd"/>
</dbReference>
<evidence type="ECO:0000256" key="1">
    <source>
        <dbReference type="ARBA" id="ARBA00010875"/>
    </source>
</evidence>
<dbReference type="PANTHER" id="PTHR46986:SF1">
    <property type="entry name" value="ENDORIBONUCLEASE YBEY, CHLOROPLASTIC"/>
    <property type="match status" value="1"/>
</dbReference>
<sequence>MINFFYEGDIDRLNEDRISSWISEVISSENKEEGEISFIFCDDEYLLKLNKEFLNHDTYTDIISFDNSLGNELNGDIFISTERVFENAKKFKVSEINEMSRVIVHGILHLCGYKDKSDDEAALMRNKEDEKLLLFHVEQ</sequence>
<evidence type="ECO:0000256" key="2">
    <source>
        <dbReference type="ARBA" id="ARBA00022722"/>
    </source>
</evidence>
<keyword evidence="2 7" id="KW-0540">Nuclease</keyword>
<dbReference type="GO" id="GO:0004222">
    <property type="term" value="F:metalloendopeptidase activity"/>
    <property type="evidence" value="ECO:0007669"/>
    <property type="project" value="InterPro"/>
</dbReference>
<dbReference type="Gene3D" id="3.40.390.30">
    <property type="entry name" value="Metalloproteases ('zincins'), catalytic domain"/>
    <property type="match status" value="1"/>
</dbReference>
<dbReference type="Proteomes" id="UP000076715">
    <property type="component" value="Unassembled WGS sequence"/>
</dbReference>
<dbReference type="OrthoDB" id="9811984at2"/>
<dbReference type="GO" id="GO:0005737">
    <property type="term" value="C:cytoplasm"/>
    <property type="evidence" value="ECO:0007669"/>
    <property type="project" value="UniProtKB-SubCell"/>
</dbReference>
<dbReference type="RefSeq" id="WP_066315101.1">
    <property type="nucleotide sequence ID" value="NZ_LQRT01000024.1"/>
</dbReference>
<evidence type="ECO:0000256" key="6">
    <source>
        <dbReference type="ARBA" id="ARBA00022833"/>
    </source>
</evidence>
<dbReference type="Pfam" id="PF02130">
    <property type="entry name" value="YbeY"/>
    <property type="match status" value="1"/>
</dbReference>
<keyword evidence="6 7" id="KW-0862">Zinc</keyword>
<reference evidence="8 9" key="1">
    <citation type="submission" date="2016-01" db="EMBL/GenBank/DDBJ databases">
        <title>The draft genome sequence of Aquimarina sp. RZW4-3-2.</title>
        <authorList>
            <person name="Wang Y."/>
        </authorList>
    </citation>
    <scope>NUCLEOTIDE SEQUENCE [LARGE SCALE GENOMIC DNA]</scope>
    <source>
        <strain evidence="8 9">RZW4-3-2</strain>
    </source>
</reference>
<dbReference type="SUPFAM" id="SSF55486">
    <property type="entry name" value="Metalloproteases ('zincins'), catalytic domain"/>
    <property type="match status" value="1"/>
</dbReference>
<dbReference type="PANTHER" id="PTHR46986">
    <property type="entry name" value="ENDORIBONUCLEASE YBEY, CHLOROPLASTIC"/>
    <property type="match status" value="1"/>
</dbReference>
<comment type="cofactor">
    <cofactor evidence="7">
        <name>Zn(2+)</name>
        <dbReference type="ChEBI" id="CHEBI:29105"/>
    </cofactor>
    <text evidence="7">Binds 1 zinc ion.</text>
</comment>
<proteinExistence type="inferred from homology"/>
<dbReference type="GO" id="GO:0008270">
    <property type="term" value="F:zinc ion binding"/>
    <property type="evidence" value="ECO:0007669"/>
    <property type="project" value="UniProtKB-UniRule"/>
</dbReference>
<evidence type="ECO:0000313" key="9">
    <source>
        <dbReference type="Proteomes" id="UP000076715"/>
    </source>
</evidence>
<dbReference type="NCBIfam" id="TIGR00043">
    <property type="entry name" value="rRNA maturation RNase YbeY"/>
    <property type="match status" value="1"/>
</dbReference>
<evidence type="ECO:0000256" key="5">
    <source>
        <dbReference type="ARBA" id="ARBA00022801"/>
    </source>
</evidence>
<comment type="function">
    <text evidence="7">Single strand-specific metallo-endoribonuclease involved in late-stage 70S ribosome quality control and in maturation of the 3' terminus of the 16S rRNA.</text>
</comment>
<comment type="similarity">
    <text evidence="1 7">Belongs to the endoribonuclease YbeY family.</text>
</comment>
<evidence type="ECO:0000313" key="8">
    <source>
        <dbReference type="EMBL" id="KZS39546.1"/>
    </source>
</evidence>
<dbReference type="HAMAP" id="MF_00009">
    <property type="entry name" value="Endoribonucl_YbeY"/>
    <property type="match status" value="1"/>
</dbReference>
<dbReference type="GO" id="GO:0004521">
    <property type="term" value="F:RNA endonuclease activity"/>
    <property type="evidence" value="ECO:0007669"/>
    <property type="project" value="UniProtKB-UniRule"/>
</dbReference>
<comment type="subcellular location">
    <subcellularLocation>
        <location evidence="7">Cytoplasm</location>
    </subcellularLocation>
</comment>
<keyword evidence="7" id="KW-0690">Ribosome biogenesis</keyword>
<evidence type="ECO:0000256" key="4">
    <source>
        <dbReference type="ARBA" id="ARBA00022759"/>
    </source>
</evidence>
<keyword evidence="7" id="KW-0963">Cytoplasm</keyword>
<dbReference type="STRING" id="1642818.AWE51_07775"/>
<evidence type="ECO:0000256" key="7">
    <source>
        <dbReference type="HAMAP-Rule" id="MF_00009"/>
    </source>
</evidence>
<dbReference type="EMBL" id="LQRT01000024">
    <property type="protein sequence ID" value="KZS39546.1"/>
    <property type="molecule type" value="Genomic_DNA"/>
</dbReference>
<keyword evidence="5 7" id="KW-0378">Hydrolase</keyword>
<feature type="binding site" evidence="7">
    <location>
        <position position="109"/>
    </location>
    <ligand>
        <name>Zn(2+)</name>
        <dbReference type="ChEBI" id="CHEBI:29105"/>
        <note>catalytic</note>
    </ligand>
</feature>
<keyword evidence="3 7" id="KW-0479">Metal-binding</keyword>
<feature type="binding site" evidence="7">
    <location>
        <position position="105"/>
    </location>
    <ligand>
        <name>Zn(2+)</name>
        <dbReference type="ChEBI" id="CHEBI:29105"/>
        <note>catalytic</note>
    </ligand>
</feature>
<protein>
    <recommendedName>
        <fullName evidence="7">Endoribonuclease YbeY</fullName>
        <ecNumber evidence="7">3.1.-.-</ecNumber>
    </recommendedName>
</protein>
<dbReference type="EC" id="3.1.-.-" evidence="7"/>
<keyword evidence="9" id="KW-1185">Reference proteome</keyword>
<keyword evidence="7" id="KW-0698">rRNA processing</keyword>
<feature type="binding site" evidence="7">
    <location>
        <position position="115"/>
    </location>
    <ligand>
        <name>Zn(2+)</name>
        <dbReference type="ChEBI" id="CHEBI:29105"/>
        <note>catalytic</note>
    </ligand>
</feature>
<accession>A0A162Z4B1</accession>
<dbReference type="GO" id="GO:0006364">
    <property type="term" value="P:rRNA processing"/>
    <property type="evidence" value="ECO:0007669"/>
    <property type="project" value="UniProtKB-UniRule"/>
</dbReference>
<comment type="caution">
    <text evidence="8">The sequence shown here is derived from an EMBL/GenBank/DDBJ whole genome shotgun (WGS) entry which is preliminary data.</text>
</comment>
<organism evidence="8 9">
    <name type="scientific">Aquimarina aggregata</name>
    <dbReference type="NCBI Taxonomy" id="1642818"/>
    <lineage>
        <taxon>Bacteria</taxon>
        <taxon>Pseudomonadati</taxon>
        <taxon>Bacteroidota</taxon>
        <taxon>Flavobacteriia</taxon>
        <taxon>Flavobacteriales</taxon>
        <taxon>Flavobacteriaceae</taxon>
        <taxon>Aquimarina</taxon>
    </lineage>
</organism>
<dbReference type="InterPro" id="IPR002036">
    <property type="entry name" value="YbeY"/>
</dbReference>
<evidence type="ECO:0000256" key="3">
    <source>
        <dbReference type="ARBA" id="ARBA00022723"/>
    </source>
</evidence>
<name>A0A162Z4B1_9FLAO</name>
<keyword evidence="4 7" id="KW-0255">Endonuclease</keyword>
<dbReference type="AlphaFoldDB" id="A0A162Z4B1"/>